<evidence type="ECO:0000256" key="5">
    <source>
        <dbReference type="ARBA" id="ARBA00022723"/>
    </source>
</evidence>
<dbReference type="CDD" id="cd01174">
    <property type="entry name" value="ribokinase"/>
    <property type="match status" value="1"/>
</dbReference>
<evidence type="ECO:0000256" key="1">
    <source>
        <dbReference type="ARBA" id="ARBA00005380"/>
    </source>
</evidence>
<comment type="similarity">
    <text evidence="1">Belongs to the carbohydrate kinase pfkB family.</text>
</comment>
<evidence type="ECO:0000256" key="11">
    <source>
        <dbReference type="ARBA" id="ARBA00023277"/>
    </source>
</evidence>
<keyword evidence="9 12" id="KW-0460">Magnesium</keyword>
<proteinExistence type="inferred from homology"/>
<comment type="pathway">
    <text evidence="12">Carbohydrate metabolism; D-ribose degradation; D-ribose 5-phosphate from beta-D-ribopyranose: step 2/2.</text>
</comment>
<feature type="binding site" evidence="12">
    <location>
        <position position="290"/>
    </location>
    <ligand>
        <name>K(+)</name>
        <dbReference type="ChEBI" id="CHEBI:29103"/>
    </ligand>
</feature>
<evidence type="ECO:0000256" key="4">
    <source>
        <dbReference type="ARBA" id="ARBA00022679"/>
    </source>
</evidence>
<comment type="cofactor">
    <cofactor evidence="12">
        <name>Mg(2+)</name>
        <dbReference type="ChEBI" id="CHEBI:18420"/>
    </cofactor>
    <text evidence="12">Requires a divalent cation, most likely magnesium in vivo, as an electrophilic catalyst to aid phosphoryl group transfer. It is the chelate of the metal and the nucleotide that is the actual substrate.</text>
</comment>
<dbReference type="RefSeq" id="WP_029161109.1">
    <property type="nucleotide sequence ID" value="NZ_CP009933.1"/>
</dbReference>
<feature type="binding site" evidence="12">
    <location>
        <position position="248"/>
    </location>
    <ligand>
        <name>K(+)</name>
        <dbReference type="ChEBI" id="CHEBI:29103"/>
    </ligand>
</feature>
<dbReference type="Pfam" id="PF00294">
    <property type="entry name" value="PfkB"/>
    <property type="match status" value="1"/>
</dbReference>
<feature type="active site" description="Proton acceptor" evidence="12">
    <location>
        <position position="252"/>
    </location>
</feature>
<dbReference type="InterPro" id="IPR029056">
    <property type="entry name" value="Ribokinase-like"/>
</dbReference>
<dbReference type="PANTHER" id="PTHR10584:SF166">
    <property type="entry name" value="RIBOKINASE"/>
    <property type="match status" value="1"/>
</dbReference>
<dbReference type="SUPFAM" id="SSF53613">
    <property type="entry name" value="Ribokinase-like"/>
    <property type="match status" value="1"/>
</dbReference>
<feature type="binding site" evidence="12">
    <location>
        <begin position="39"/>
        <end position="43"/>
    </location>
    <ligand>
        <name>substrate</name>
    </ligand>
</feature>
<dbReference type="InterPro" id="IPR002173">
    <property type="entry name" value="Carboh/pur_kinase_PfkB_CS"/>
</dbReference>
<evidence type="ECO:0000256" key="12">
    <source>
        <dbReference type="HAMAP-Rule" id="MF_01987"/>
    </source>
</evidence>
<dbReference type="GO" id="GO:0005524">
    <property type="term" value="F:ATP binding"/>
    <property type="evidence" value="ECO:0007669"/>
    <property type="project" value="UniProtKB-UniRule"/>
</dbReference>
<comment type="caution">
    <text evidence="12">Lacks conserved residue(s) required for the propagation of feature annotation.</text>
</comment>
<dbReference type="GO" id="GO:0005829">
    <property type="term" value="C:cytosol"/>
    <property type="evidence" value="ECO:0007669"/>
    <property type="project" value="TreeGrafter"/>
</dbReference>
<comment type="catalytic activity">
    <reaction evidence="12">
        <text>D-ribose + ATP = D-ribose 5-phosphate + ADP + H(+)</text>
        <dbReference type="Rhea" id="RHEA:13697"/>
        <dbReference type="ChEBI" id="CHEBI:15378"/>
        <dbReference type="ChEBI" id="CHEBI:30616"/>
        <dbReference type="ChEBI" id="CHEBI:47013"/>
        <dbReference type="ChEBI" id="CHEBI:78346"/>
        <dbReference type="ChEBI" id="CHEBI:456216"/>
        <dbReference type="EC" id="2.7.1.15"/>
    </reaction>
</comment>
<feature type="binding site" evidence="12">
    <location>
        <position position="140"/>
    </location>
    <ligand>
        <name>substrate</name>
    </ligand>
</feature>
<protein>
    <recommendedName>
        <fullName evidence="3 12">Ribokinase</fullName>
        <shortName evidence="12">RK</shortName>
        <ecNumber evidence="2 12">2.7.1.15</ecNumber>
    </recommendedName>
</protein>
<feature type="binding site" evidence="12">
    <location>
        <position position="287"/>
    </location>
    <ligand>
        <name>K(+)</name>
        <dbReference type="ChEBI" id="CHEBI:29103"/>
    </ligand>
</feature>
<keyword evidence="4 12" id="KW-0808">Transferase</keyword>
<dbReference type="GO" id="GO:0019303">
    <property type="term" value="P:D-ribose catabolic process"/>
    <property type="evidence" value="ECO:0007669"/>
    <property type="project" value="UniProtKB-UniRule"/>
</dbReference>
<feature type="binding site" evidence="12">
    <location>
        <position position="184"/>
    </location>
    <ligand>
        <name>ATP</name>
        <dbReference type="ChEBI" id="CHEBI:30616"/>
    </ligand>
</feature>
<keyword evidence="5 12" id="KW-0479">Metal-binding</keyword>
<dbReference type="STRING" id="1548.CSCA_4194"/>
<comment type="function">
    <text evidence="12">Catalyzes the phosphorylation of ribose at O-5 in a reaction requiring ATP and magnesium. The resulting D-ribose-5-phosphate can then be used either for sythesis of nucleotides, histidine, and tryptophan, or as a component of the pentose phosphate pathway.</text>
</comment>
<dbReference type="PANTHER" id="PTHR10584">
    <property type="entry name" value="SUGAR KINASE"/>
    <property type="match status" value="1"/>
</dbReference>
<keyword evidence="7 12" id="KW-0418">Kinase</keyword>
<evidence type="ECO:0000256" key="8">
    <source>
        <dbReference type="ARBA" id="ARBA00022840"/>
    </source>
</evidence>
<evidence type="ECO:0000256" key="6">
    <source>
        <dbReference type="ARBA" id="ARBA00022741"/>
    </source>
</evidence>
<comment type="activity regulation">
    <text evidence="12">Activated by a monovalent cation that binds near, but not in, the active site. The most likely occupant of the site in vivo is potassium. Ion binding induces a conformational change that may alter substrate affinity.</text>
</comment>
<evidence type="ECO:0000313" key="15">
    <source>
        <dbReference type="Proteomes" id="UP000033115"/>
    </source>
</evidence>
<dbReference type="GO" id="GO:0046872">
    <property type="term" value="F:metal ion binding"/>
    <property type="evidence" value="ECO:0007669"/>
    <property type="project" value="UniProtKB-KW"/>
</dbReference>
<dbReference type="Proteomes" id="UP000033115">
    <property type="component" value="Chromosome"/>
</dbReference>
<keyword evidence="12" id="KW-0963">Cytoplasm</keyword>
<dbReference type="AlphaFoldDB" id="A0A0E3MB29"/>
<evidence type="ECO:0000256" key="3">
    <source>
        <dbReference type="ARBA" id="ARBA00016943"/>
    </source>
</evidence>
<dbReference type="InterPro" id="IPR011611">
    <property type="entry name" value="PfkB_dom"/>
</dbReference>
<feature type="binding site" evidence="12">
    <location>
        <position position="292"/>
    </location>
    <ligand>
        <name>K(+)</name>
        <dbReference type="ChEBI" id="CHEBI:29103"/>
    </ligand>
</feature>
<name>A0A0E3MB29_CLOSL</name>
<gene>
    <name evidence="12" type="primary">rbsK</name>
    <name evidence="14" type="ORF">CSCA_4194</name>
</gene>
<reference evidence="14 15" key="1">
    <citation type="journal article" date="2015" name="J. Biotechnol.">
        <title>Complete genome sequence of a malodorant-producing acetogen, Clostridium scatologenes ATCC 25775(T).</title>
        <authorList>
            <person name="Zhu Z."/>
            <person name="Guo T."/>
            <person name="Zheng H."/>
            <person name="Song T."/>
            <person name="Ouyang P."/>
            <person name="Xie J."/>
        </authorList>
    </citation>
    <scope>NUCLEOTIDE SEQUENCE [LARGE SCALE GENOMIC DNA]</scope>
    <source>
        <strain evidence="14 15">ATCC 25775</strain>
    </source>
</reference>
<dbReference type="PRINTS" id="PR00990">
    <property type="entry name" value="RIBOKINASE"/>
</dbReference>
<evidence type="ECO:0000313" key="14">
    <source>
        <dbReference type="EMBL" id="AKA71319.1"/>
    </source>
</evidence>
<keyword evidence="8 12" id="KW-0067">ATP-binding</keyword>
<feature type="binding site" evidence="12">
    <location>
        <position position="281"/>
    </location>
    <ligand>
        <name>ATP</name>
        <dbReference type="ChEBI" id="CHEBI:30616"/>
    </ligand>
</feature>
<keyword evidence="10 12" id="KW-0630">Potassium</keyword>
<dbReference type="InterPro" id="IPR002139">
    <property type="entry name" value="Ribo/fructo_kinase"/>
</dbReference>
<evidence type="ECO:0000256" key="7">
    <source>
        <dbReference type="ARBA" id="ARBA00022777"/>
    </source>
</evidence>
<comment type="subunit">
    <text evidence="12">Homodimer.</text>
</comment>
<dbReference type="EC" id="2.7.1.15" evidence="2 12"/>
<feature type="binding site" evidence="12">
    <location>
        <begin position="11"/>
        <end position="13"/>
    </location>
    <ligand>
        <name>substrate</name>
    </ligand>
</feature>
<comment type="similarity">
    <text evidence="12">Belongs to the carbohydrate kinase PfkB family. Ribokinase subfamily.</text>
</comment>
<dbReference type="EMBL" id="CP009933">
    <property type="protein sequence ID" value="AKA71319.1"/>
    <property type="molecule type" value="Genomic_DNA"/>
</dbReference>
<feature type="binding site" evidence="12">
    <location>
        <position position="296"/>
    </location>
    <ligand>
        <name>K(+)</name>
        <dbReference type="ChEBI" id="CHEBI:29103"/>
    </ligand>
</feature>
<dbReference type="PROSITE" id="PS00584">
    <property type="entry name" value="PFKB_KINASES_2"/>
    <property type="match status" value="1"/>
</dbReference>
<dbReference type="HOGENOM" id="CLU_027634_2_0_9"/>
<feature type="domain" description="Carbohydrate kinase PfkB" evidence="13">
    <location>
        <begin position="1"/>
        <end position="298"/>
    </location>
</feature>
<accession>A0A0E3MB29</accession>
<dbReference type="GO" id="GO:0004747">
    <property type="term" value="F:ribokinase activity"/>
    <property type="evidence" value="ECO:0007669"/>
    <property type="project" value="UniProtKB-UniRule"/>
</dbReference>
<evidence type="ECO:0000256" key="2">
    <source>
        <dbReference type="ARBA" id="ARBA00012035"/>
    </source>
</evidence>
<dbReference type="InterPro" id="IPR011877">
    <property type="entry name" value="Ribokinase"/>
</dbReference>
<feature type="binding site" evidence="12">
    <location>
        <position position="246"/>
    </location>
    <ligand>
        <name>K(+)</name>
        <dbReference type="ChEBI" id="CHEBI:29103"/>
    </ligand>
</feature>
<dbReference type="Gene3D" id="3.40.1190.20">
    <property type="match status" value="1"/>
</dbReference>
<feature type="binding site" evidence="12">
    <location>
        <begin position="220"/>
        <end position="225"/>
    </location>
    <ligand>
        <name>ATP</name>
        <dbReference type="ChEBI" id="CHEBI:30616"/>
    </ligand>
</feature>
<keyword evidence="6 12" id="KW-0547">Nucleotide-binding</keyword>
<keyword evidence="15" id="KW-1185">Reference proteome</keyword>
<keyword evidence="11 12" id="KW-0119">Carbohydrate metabolism</keyword>
<evidence type="ECO:0000256" key="10">
    <source>
        <dbReference type="ARBA" id="ARBA00022958"/>
    </source>
</evidence>
<feature type="binding site" evidence="12">
    <location>
        <position position="252"/>
    </location>
    <ligand>
        <name>substrate</name>
    </ligand>
</feature>
<sequence length="310" mass="33552">MQNICILGSINMDLVLRVNRMVKSGETILAKDFKKIPGGKGANQAVAARRLGADVCMLASVGKDENGFLLVEALKKDNIDVKNISYSEINPTGMAIITVDDIGNNSIIVVPGANMEIGTEYIEQLENVIKNSKILVAQFETPIEATIQAFRIAKENGVLTVLNPAPAKDIPEELLKITDIIAPNETEAFELTNIEVKDQESIRKASNKFLEKGVKFVIITLGEKGAAIVDKDRLSVVPAYKVKAIDTTAAGDSFIGALTSKLINSDVIDFNSIENSIKFGNKVSSIVVQKSGAQPSLPYLEEVKEIYGEE</sequence>
<dbReference type="HAMAP" id="MF_01987">
    <property type="entry name" value="Ribokinase"/>
    <property type="match status" value="1"/>
</dbReference>
<comment type="subcellular location">
    <subcellularLocation>
        <location evidence="12">Cytoplasm</location>
    </subcellularLocation>
</comment>
<dbReference type="NCBIfam" id="TIGR02152">
    <property type="entry name" value="D_ribokin_bact"/>
    <property type="match status" value="1"/>
</dbReference>
<evidence type="ECO:0000259" key="13">
    <source>
        <dbReference type="Pfam" id="PF00294"/>
    </source>
</evidence>
<organism evidence="14 15">
    <name type="scientific">Clostridium scatologenes</name>
    <dbReference type="NCBI Taxonomy" id="1548"/>
    <lineage>
        <taxon>Bacteria</taxon>
        <taxon>Bacillati</taxon>
        <taxon>Bacillota</taxon>
        <taxon>Clostridia</taxon>
        <taxon>Eubacteriales</taxon>
        <taxon>Clostridiaceae</taxon>
        <taxon>Clostridium</taxon>
    </lineage>
</organism>
<dbReference type="KEGG" id="csq:CSCA_4194"/>
<evidence type="ECO:0000256" key="9">
    <source>
        <dbReference type="ARBA" id="ARBA00022842"/>
    </source>
</evidence>
<feature type="binding site" evidence="12">
    <location>
        <begin position="251"/>
        <end position="252"/>
    </location>
    <ligand>
        <name>ATP</name>
        <dbReference type="ChEBI" id="CHEBI:30616"/>
    </ligand>
</feature>
<dbReference type="UniPathway" id="UPA00916">
    <property type="reaction ID" value="UER00889"/>
</dbReference>